<evidence type="ECO:0000313" key="2">
    <source>
        <dbReference type="Proteomes" id="UP000193380"/>
    </source>
</evidence>
<reference evidence="1" key="2">
    <citation type="submission" date="2014-03" db="EMBL/GenBank/DDBJ databases">
        <authorList>
            <person name="Genoscope - CEA"/>
        </authorList>
    </citation>
    <scope>NUCLEOTIDE SEQUENCE</scope>
</reference>
<dbReference type="AlphaFoldDB" id="A0A060WQ78"/>
<reference evidence="1" key="1">
    <citation type="journal article" date="2014" name="Nat. Commun.">
        <title>The rainbow trout genome provides novel insights into evolution after whole-genome duplication in vertebrates.</title>
        <authorList>
            <person name="Berthelot C."/>
            <person name="Brunet F."/>
            <person name="Chalopin D."/>
            <person name="Juanchich A."/>
            <person name="Bernard M."/>
            <person name="Noel B."/>
            <person name="Bento P."/>
            <person name="Da Silva C."/>
            <person name="Labadie K."/>
            <person name="Alberti A."/>
            <person name="Aury J.M."/>
            <person name="Louis A."/>
            <person name="Dehais P."/>
            <person name="Bardou P."/>
            <person name="Montfort J."/>
            <person name="Klopp C."/>
            <person name="Cabau C."/>
            <person name="Gaspin C."/>
            <person name="Thorgaard G.H."/>
            <person name="Boussaha M."/>
            <person name="Quillet E."/>
            <person name="Guyomard R."/>
            <person name="Galiana D."/>
            <person name="Bobe J."/>
            <person name="Volff J.N."/>
            <person name="Genet C."/>
            <person name="Wincker P."/>
            <person name="Jaillon O."/>
            <person name="Roest Crollius H."/>
            <person name="Guiguen Y."/>
        </authorList>
    </citation>
    <scope>NUCLEOTIDE SEQUENCE [LARGE SCALE GENOMIC DNA]</scope>
</reference>
<dbReference type="EMBL" id="FR904661">
    <property type="protein sequence ID" value="CDQ69281.1"/>
    <property type="molecule type" value="Genomic_DNA"/>
</dbReference>
<proteinExistence type="predicted"/>
<protein>
    <submittedName>
        <fullName evidence="1">Uncharacterized protein</fullName>
    </submittedName>
</protein>
<evidence type="ECO:0000313" key="1">
    <source>
        <dbReference type="EMBL" id="CDQ69281.1"/>
    </source>
</evidence>
<dbReference type="Proteomes" id="UP000193380">
    <property type="component" value="Unassembled WGS sequence"/>
</dbReference>
<organism evidence="1 2">
    <name type="scientific">Oncorhynchus mykiss</name>
    <name type="common">Rainbow trout</name>
    <name type="synonym">Salmo gairdneri</name>
    <dbReference type="NCBI Taxonomy" id="8022"/>
    <lineage>
        <taxon>Eukaryota</taxon>
        <taxon>Metazoa</taxon>
        <taxon>Chordata</taxon>
        <taxon>Craniata</taxon>
        <taxon>Vertebrata</taxon>
        <taxon>Euteleostomi</taxon>
        <taxon>Actinopterygii</taxon>
        <taxon>Neopterygii</taxon>
        <taxon>Teleostei</taxon>
        <taxon>Protacanthopterygii</taxon>
        <taxon>Salmoniformes</taxon>
        <taxon>Salmonidae</taxon>
        <taxon>Salmoninae</taxon>
        <taxon>Oncorhynchus</taxon>
    </lineage>
</organism>
<gene>
    <name evidence="1" type="ORF">GSONMT00055765001</name>
</gene>
<accession>A0A060WQ78</accession>
<dbReference type="PaxDb" id="8022-A0A060WQ78"/>
<name>A0A060WQ78_ONCMY</name>
<sequence length="95" mass="10465">MNHQILLCTFSGLGFSGSAHFLIASYLASESYQVLWRGSVSVPRTLTTGVPQISVLVRSSSLYKPSHSALSYPHMVSYHCYADDTQLHFSSPPPF</sequence>